<name>A0A420WSY1_9GAMM</name>
<protein>
    <recommendedName>
        <fullName evidence="4">Thiol-disulfide isomerase/thioredoxin</fullName>
    </recommendedName>
</protein>
<organism evidence="2 3">
    <name type="scientific">Kushneria sinocarnis</name>
    <dbReference type="NCBI Taxonomy" id="595502"/>
    <lineage>
        <taxon>Bacteria</taxon>
        <taxon>Pseudomonadati</taxon>
        <taxon>Pseudomonadota</taxon>
        <taxon>Gammaproteobacteria</taxon>
        <taxon>Oceanospirillales</taxon>
        <taxon>Halomonadaceae</taxon>
        <taxon>Kushneria</taxon>
    </lineage>
</organism>
<dbReference type="InterPro" id="IPR036249">
    <property type="entry name" value="Thioredoxin-like_sf"/>
</dbReference>
<keyword evidence="1" id="KW-1133">Transmembrane helix</keyword>
<evidence type="ECO:0008006" key="4">
    <source>
        <dbReference type="Google" id="ProtNLM"/>
    </source>
</evidence>
<dbReference type="SUPFAM" id="SSF52833">
    <property type="entry name" value="Thioredoxin-like"/>
    <property type="match status" value="1"/>
</dbReference>
<dbReference type="Proteomes" id="UP000281975">
    <property type="component" value="Unassembled WGS sequence"/>
</dbReference>
<dbReference type="EMBL" id="RBIN01000010">
    <property type="protein sequence ID" value="RKQ95863.1"/>
    <property type="molecule type" value="Genomic_DNA"/>
</dbReference>
<keyword evidence="1" id="KW-0472">Membrane</keyword>
<dbReference type="Gene3D" id="3.40.30.10">
    <property type="entry name" value="Glutaredoxin"/>
    <property type="match status" value="1"/>
</dbReference>
<dbReference type="RefSeq" id="WP_121173942.1">
    <property type="nucleotide sequence ID" value="NZ_RBIN01000010.1"/>
</dbReference>
<gene>
    <name evidence="2" type="ORF">C7446_3049</name>
</gene>
<evidence type="ECO:0000256" key="1">
    <source>
        <dbReference type="SAM" id="Phobius"/>
    </source>
</evidence>
<keyword evidence="1" id="KW-0812">Transmembrane</keyword>
<reference evidence="2 3" key="1">
    <citation type="submission" date="2018-10" db="EMBL/GenBank/DDBJ databases">
        <title>Genomic Encyclopedia of Type Strains, Phase IV (KMG-IV): sequencing the most valuable type-strain genomes for metagenomic binning, comparative biology and taxonomic classification.</title>
        <authorList>
            <person name="Goeker M."/>
        </authorList>
    </citation>
    <scope>NUCLEOTIDE SEQUENCE [LARGE SCALE GENOMIC DNA]</scope>
    <source>
        <strain evidence="2 3">DSM 23229</strain>
    </source>
</reference>
<keyword evidence="3" id="KW-1185">Reference proteome</keyword>
<feature type="transmembrane region" description="Helical" evidence="1">
    <location>
        <begin position="42"/>
        <end position="62"/>
    </location>
</feature>
<dbReference type="OrthoDB" id="9799347at2"/>
<feature type="transmembrane region" description="Helical" evidence="1">
    <location>
        <begin position="82"/>
        <end position="99"/>
    </location>
</feature>
<dbReference type="AlphaFoldDB" id="A0A420WSY1"/>
<proteinExistence type="predicted"/>
<sequence length="284" mass="30909">MTAITLGPWLIAHSQLYLLLVGLILTAATFRLLPGRPRYRECWLAGVVISWCIGARAGAVAADPAAWQHTALRVLDPAQPGFSTAGGLVLACLWTLCWLRGSARRRALCLIWVAQLTWLGLQLWQPLASPPAITRLPRMALTSTAGSKVDLVADAGRLPTLVLLWRSDCPRCVYTLSQLSLQSSTIAARSVAINEGEPLVLGLRYAGDGTNADMILLQDPSQHWLTLSRAPGLPVLLLFDRRGRLLESHAGAVAPALWRRWRERLEAIPKTPSPHPVAAVTRAP</sequence>
<evidence type="ECO:0000313" key="3">
    <source>
        <dbReference type="Proteomes" id="UP000281975"/>
    </source>
</evidence>
<comment type="caution">
    <text evidence="2">The sequence shown here is derived from an EMBL/GenBank/DDBJ whole genome shotgun (WGS) entry which is preliminary data.</text>
</comment>
<feature type="transmembrane region" description="Helical" evidence="1">
    <location>
        <begin position="6"/>
        <end position="30"/>
    </location>
</feature>
<accession>A0A420WSY1</accession>
<evidence type="ECO:0000313" key="2">
    <source>
        <dbReference type="EMBL" id="RKQ95863.1"/>
    </source>
</evidence>